<organism evidence="2 3">
    <name type="scientific">Exophiala bonariae</name>
    <dbReference type="NCBI Taxonomy" id="1690606"/>
    <lineage>
        <taxon>Eukaryota</taxon>
        <taxon>Fungi</taxon>
        <taxon>Dikarya</taxon>
        <taxon>Ascomycota</taxon>
        <taxon>Pezizomycotina</taxon>
        <taxon>Eurotiomycetes</taxon>
        <taxon>Chaetothyriomycetidae</taxon>
        <taxon>Chaetothyriales</taxon>
        <taxon>Herpotrichiellaceae</taxon>
        <taxon>Exophiala</taxon>
    </lineage>
</organism>
<keyword evidence="1" id="KW-0732">Signal</keyword>
<proteinExistence type="predicted"/>
<accession>A0AAV9NNC9</accession>
<evidence type="ECO:0000313" key="3">
    <source>
        <dbReference type="Proteomes" id="UP001358417"/>
    </source>
</evidence>
<dbReference type="Proteomes" id="UP001358417">
    <property type="component" value="Unassembled WGS sequence"/>
</dbReference>
<evidence type="ECO:0000313" key="2">
    <source>
        <dbReference type="EMBL" id="KAK5059846.1"/>
    </source>
</evidence>
<feature type="chain" id="PRO_5043552746" description="Ubiquitin 3 binding protein But2 C-terminal domain-containing protein" evidence="1">
    <location>
        <begin position="19"/>
        <end position="247"/>
    </location>
</feature>
<dbReference type="EMBL" id="JAVRRD010000004">
    <property type="protein sequence ID" value="KAK5059846.1"/>
    <property type="molecule type" value="Genomic_DNA"/>
</dbReference>
<evidence type="ECO:0000256" key="1">
    <source>
        <dbReference type="SAM" id="SignalP"/>
    </source>
</evidence>
<keyword evidence="3" id="KW-1185">Reference proteome</keyword>
<comment type="caution">
    <text evidence="2">The sequence shown here is derived from an EMBL/GenBank/DDBJ whole genome shotgun (WGS) entry which is preliminary data.</text>
</comment>
<reference evidence="2 3" key="1">
    <citation type="submission" date="2023-08" db="EMBL/GenBank/DDBJ databases">
        <title>Black Yeasts Isolated from many extreme environments.</title>
        <authorList>
            <person name="Coleine C."/>
            <person name="Stajich J.E."/>
            <person name="Selbmann L."/>
        </authorList>
    </citation>
    <scope>NUCLEOTIDE SEQUENCE [LARGE SCALE GENOMIC DNA]</scope>
    <source>
        <strain evidence="2 3">CCFEE 5792</strain>
    </source>
</reference>
<protein>
    <recommendedName>
        <fullName evidence="4">Ubiquitin 3 binding protein But2 C-terminal domain-containing protein</fullName>
    </recommendedName>
</protein>
<dbReference type="RefSeq" id="XP_064709667.1">
    <property type="nucleotide sequence ID" value="XM_064853268.1"/>
</dbReference>
<gene>
    <name evidence="2" type="ORF">LTR84_009729</name>
</gene>
<evidence type="ECO:0008006" key="4">
    <source>
        <dbReference type="Google" id="ProtNLM"/>
    </source>
</evidence>
<sequence length="247" mass="25849">MHYSTIALTLLASTGVLAAPLASVADTSVKVLLSSSTDDSTSTSVEFSSVTSAKTASLADLYSNFAFDTVALTVGKDAAKQDLRCKVVDFAGNDIPISRGTNIDVAFSDAGKGAWTFLTPSEVGAIVCDPTFEKITPEALADGSSLRVVLSNQQTETGSQTALSSGMREEAAPIGSSGPFETVELRVGKFVQKKDYRCQILDMTGFPIDLTRGTSGSNTFSDAGKGEWTLNTVAEVSTIICDPTFAK</sequence>
<feature type="signal peptide" evidence="1">
    <location>
        <begin position="1"/>
        <end position="18"/>
    </location>
</feature>
<name>A0AAV9NNC9_9EURO</name>
<dbReference type="AlphaFoldDB" id="A0AAV9NNC9"/>
<dbReference type="GeneID" id="89977887"/>